<dbReference type="EMBL" id="BONI01000148">
    <property type="protein sequence ID" value="GIG11549.1"/>
    <property type="molecule type" value="Genomic_DNA"/>
</dbReference>
<dbReference type="RefSeq" id="WP_203699491.1">
    <property type="nucleotide sequence ID" value="NZ_BAAALC010000032.1"/>
</dbReference>
<evidence type="ECO:0000313" key="2">
    <source>
        <dbReference type="Proteomes" id="UP000630887"/>
    </source>
</evidence>
<dbReference type="AlphaFoldDB" id="A0A8J3L4Z0"/>
<dbReference type="Proteomes" id="UP000630887">
    <property type="component" value="Unassembled WGS sequence"/>
</dbReference>
<name>A0A8J3L4Z0_9ACTN</name>
<gene>
    <name evidence="1" type="ORF">Cco03nite_82490</name>
</gene>
<reference evidence="1 2" key="1">
    <citation type="submission" date="2021-01" db="EMBL/GenBank/DDBJ databases">
        <title>Whole genome shotgun sequence of Catellatospora coxensis NBRC 107359.</title>
        <authorList>
            <person name="Komaki H."/>
            <person name="Tamura T."/>
        </authorList>
    </citation>
    <scope>NUCLEOTIDE SEQUENCE [LARGE SCALE GENOMIC DNA]</scope>
    <source>
        <strain evidence="1 2">NBRC 107359</strain>
    </source>
</reference>
<protein>
    <submittedName>
        <fullName evidence="1">Uncharacterized protein</fullName>
    </submittedName>
</protein>
<organism evidence="1 2">
    <name type="scientific">Catellatospora coxensis</name>
    <dbReference type="NCBI Taxonomy" id="310354"/>
    <lineage>
        <taxon>Bacteria</taxon>
        <taxon>Bacillati</taxon>
        <taxon>Actinomycetota</taxon>
        <taxon>Actinomycetes</taxon>
        <taxon>Micromonosporales</taxon>
        <taxon>Micromonosporaceae</taxon>
        <taxon>Catellatospora</taxon>
    </lineage>
</organism>
<comment type="caution">
    <text evidence="1">The sequence shown here is derived from an EMBL/GenBank/DDBJ whole genome shotgun (WGS) entry which is preliminary data.</text>
</comment>
<evidence type="ECO:0000313" key="1">
    <source>
        <dbReference type="EMBL" id="GIG11549.1"/>
    </source>
</evidence>
<proteinExistence type="predicted"/>
<keyword evidence="2" id="KW-1185">Reference proteome</keyword>
<accession>A0A8J3L4Z0</accession>
<sequence>MDDEQQMRDEFERIDLRQELARDRAMIQQYEEGLTFRRLHMENILYELGRLDERLGGGEQP</sequence>